<sequence>MQEMDVIDNVMDEELNLMKNKDEGMLKSCNEKRSKFDGNNVRGCCKSNSRICRMEEEISVIIEDNQMVVGDGVEEQLNLMEVDEGITKEYNEKFIGYNIGNLVGCRKSNLKICRTEERTNRMEIDSMSFDKGKFLLAKLRSHLLFSLLVNYFPYDILY</sequence>
<dbReference type="AlphaFoldDB" id="A0AAP0PNK4"/>
<dbReference type="EMBL" id="JBBNAF010000004">
    <property type="protein sequence ID" value="KAK9151163.1"/>
    <property type="molecule type" value="Genomic_DNA"/>
</dbReference>
<evidence type="ECO:0000313" key="2">
    <source>
        <dbReference type="Proteomes" id="UP001420932"/>
    </source>
</evidence>
<dbReference type="Proteomes" id="UP001420932">
    <property type="component" value="Unassembled WGS sequence"/>
</dbReference>
<organism evidence="1 2">
    <name type="scientific">Stephania yunnanensis</name>
    <dbReference type="NCBI Taxonomy" id="152371"/>
    <lineage>
        <taxon>Eukaryota</taxon>
        <taxon>Viridiplantae</taxon>
        <taxon>Streptophyta</taxon>
        <taxon>Embryophyta</taxon>
        <taxon>Tracheophyta</taxon>
        <taxon>Spermatophyta</taxon>
        <taxon>Magnoliopsida</taxon>
        <taxon>Ranunculales</taxon>
        <taxon>Menispermaceae</taxon>
        <taxon>Menispermoideae</taxon>
        <taxon>Cissampelideae</taxon>
        <taxon>Stephania</taxon>
    </lineage>
</organism>
<gene>
    <name evidence="1" type="ORF">Syun_009472</name>
</gene>
<accession>A0AAP0PNK4</accession>
<keyword evidence="2" id="KW-1185">Reference proteome</keyword>
<reference evidence="1 2" key="1">
    <citation type="submission" date="2024-01" db="EMBL/GenBank/DDBJ databases">
        <title>Genome assemblies of Stephania.</title>
        <authorList>
            <person name="Yang L."/>
        </authorList>
    </citation>
    <scope>NUCLEOTIDE SEQUENCE [LARGE SCALE GENOMIC DNA]</scope>
    <source>
        <strain evidence="1">YNDBR</strain>
        <tissue evidence="1">Leaf</tissue>
    </source>
</reference>
<protein>
    <submittedName>
        <fullName evidence="1">Uncharacterized protein</fullName>
    </submittedName>
</protein>
<name>A0AAP0PNK4_9MAGN</name>
<proteinExistence type="predicted"/>
<comment type="caution">
    <text evidence="1">The sequence shown here is derived from an EMBL/GenBank/DDBJ whole genome shotgun (WGS) entry which is preliminary data.</text>
</comment>
<evidence type="ECO:0000313" key="1">
    <source>
        <dbReference type="EMBL" id="KAK9151163.1"/>
    </source>
</evidence>